<dbReference type="InterPro" id="IPR001387">
    <property type="entry name" value="Cro/C1-type_HTH"/>
</dbReference>
<gene>
    <name evidence="2" type="ORF">ACFQKB_00640</name>
</gene>
<feature type="domain" description="HTH cro/C1-type" evidence="1">
    <location>
        <begin position="16"/>
        <end position="70"/>
    </location>
</feature>
<dbReference type="Proteomes" id="UP001596380">
    <property type="component" value="Unassembled WGS sequence"/>
</dbReference>
<accession>A0ABW2C9M1</accession>
<reference evidence="3" key="1">
    <citation type="journal article" date="2019" name="Int. J. Syst. Evol. Microbiol.">
        <title>The Global Catalogue of Microorganisms (GCM) 10K type strain sequencing project: providing services to taxonomists for standard genome sequencing and annotation.</title>
        <authorList>
            <consortium name="The Broad Institute Genomics Platform"/>
            <consortium name="The Broad Institute Genome Sequencing Center for Infectious Disease"/>
            <person name="Wu L."/>
            <person name="Ma J."/>
        </authorList>
    </citation>
    <scope>NUCLEOTIDE SEQUENCE [LARGE SCALE GENOMIC DNA]</scope>
    <source>
        <strain evidence="3">JCM 3369</strain>
    </source>
</reference>
<organism evidence="2 3">
    <name type="scientific">Actinomadura yumaensis</name>
    <dbReference type="NCBI Taxonomy" id="111807"/>
    <lineage>
        <taxon>Bacteria</taxon>
        <taxon>Bacillati</taxon>
        <taxon>Actinomycetota</taxon>
        <taxon>Actinomycetes</taxon>
        <taxon>Streptosporangiales</taxon>
        <taxon>Thermomonosporaceae</taxon>
        <taxon>Actinomadura</taxon>
    </lineage>
</organism>
<dbReference type="Pfam" id="PF19054">
    <property type="entry name" value="DUF5753"/>
    <property type="match status" value="1"/>
</dbReference>
<keyword evidence="3" id="KW-1185">Reference proteome</keyword>
<dbReference type="RefSeq" id="WP_160820093.1">
    <property type="nucleotide sequence ID" value="NZ_JBHSXE010000001.1"/>
</dbReference>
<evidence type="ECO:0000313" key="3">
    <source>
        <dbReference type="Proteomes" id="UP001596380"/>
    </source>
</evidence>
<name>A0ABW2C9M1_9ACTN</name>
<comment type="caution">
    <text evidence="2">The sequence shown here is derived from an EMBL/GenBank/DDBJ whole genome shotgun (WGS) entry which is preliminary data.</text>
</comment>
<proteinExistence type="predicted"/>
<dbReference type="EMBL" id="JBHSXS010000001">
    <property type="protein sequence ID" value="MFC6878262.1"/>
    <property type="molecule type" value="Genomic_DNA"/>
</dbReference>
<dbReference type="InterPro" id="IPR010982">
    <property type="entry name" value="Lambda_DNA-bd_dom_sf"/>
</dbReference>
<dbReference type="SMART" id="SM00530">
    <property type="entry name" value="HTH_XRE"/>
    <property type="match status" value="1"/>
</dbReference>
<dbReference type="PROSITE" id="PS50943">
    <property type="entry name" value="HTH_CROC1"/>
    <property type="match status" value="1"/>
</dbReference>
<dbReference type="Pfam" id="PF13560">
    <property type="entry name" value="HTH_31"/>
    <property type="match status" value="1"/>
</dbReference>
<dbReference type="CDD" id="cd00093">
    <property type="entry name" value="HTH_XRE"/>
    <property type="match status" value="1"/>
</dbReference>
<dbReference type="SUPFAM" id="SSF47413">
    <property type="entry name" value="lambda repressor-like DNA-binding domains"/>
    <property type="match status" value="1"/>
</dbReference>
<evidence type="ECO:0000313" key="2">
    <source>
        <dbReference type="EMBL" id="MFC6878262.1"/>
    </source>
</evidence>
<protein>
    <submittedName>
        <fullName evidence="2">Helix-turn-helix domain-containing protein</fullName>
    </submittedName>
</protein>
<sequence>MIEVPTVRRRLLGAELRRLRDKAGLTLEDAARILECDRSKISRIETGHRGMRPKELRELLSEYGVDEARRHALAELARQANKRGWWQDYEDILAEPYQDFISLEASAASIWAYEAQLIPGLLQTERYSAAIAEASLVKESKEQRERFVAVRMARQRVLNQGEPSLAFWAILGEAALRQRVGGIDVMREQLHRLVELSSDLPNVNLQVLPFDVGAHAANAGTFVLLTFPEPTDLGIVYLDSLTGGMYLEEPRDVNRHRLVYEHLRASALPTQASIKLIEKVAREL</sequence>
<dbReference type="Gene3D" id="1.10.260.40">
    <property type="entry name" value="lambda repressor-like DNA-binding domains"/>
    <property type="match status" value="1"/>
</dbReference>
<dbReference type="InterPro" id="IPR043917">
    <property type="entry name" value="DUF5753"/>
</dbReference>
<evidence type="ECO:0000259" key="1">
    <source>
        <dbReference type="PROSITE" id="PS50943"/>
    </source>
</evidence>